<sequence length="85" mass="9892">MNSGTGAEIWMPSRWSSLSPVRFPIKYPKSGLGSARLNKKERSSDTRLFMRDTSMGTRPVKPEKERLRWVRLERLSRPLGMEQLK</sequence>
<comment type="caution">
    <text evidence="1">The sequence shown here is derived from an EMBL/GenBank/DDBJ whole genome shotgun (WGS) entry which is preliminary data.</text>
</comment>
<evidence type="ECO:0000313" key="1">
    <source>
        <dbReference type="EMBL" id="KAJ8639712.1"/>
    </source>
</evidence>
<organism evidence="1 2">
    <name type="scientific">Persea americana</name>
    <name type="common">Avocado</name>
    <dbReference type="NCBI Taxonomy" id="3435"/>
    <lineage>
        <taxon>Eukaryota</taxon>
        <taxon>Viridiplantae</taxon>
        <taxon>Streptophyta</taxon>
        <taxon>Embryophyta</taxon>
        <taxon>Tracheophyta</taxon>
        <taxon>Spermatophyta</taxon>
        <taxon>Magnoliopsida</taxon>
        <taxon>Magnoliidae</taxon>
        <taxon>Laurales</taxon>
        <taxon>Lauraceae</taxon>
        <taxon>Persea</taxon>
    </lineage>
</organism>
<keyword evidence="2" id="KW-1185">Reference proteome</keyword>
<evidence type="ECO:0000313" key="2">
    <source>
        <dbReference type="Proteomes" id="UP001234297"/>
    </source>
</evidence>
<gene>
    <name evidence="1" type="ORF">MRB53_016406</name>
</gene>
<proteinExistence type="predicted"/>
<protein>
    <submittedName>
        <fullName evidence="1">Uncharacterized protein</fullName>
    </submittedName>
</protein>
<dbReference type="EMBL" id="CM056813">
    <property type="protein sequence ID" value="KAJ8639712.1"/>
    <property type="molecule type" value="Genomic_DNA"/>
</dbReference>
<name>A0ACC2M206_PERAE</name>
<dbReference type="Proteomes" id="UP001234297">
    <property type="component" value="Chromosome 5"/>
</dbReference>
<reference evidence="1 2" key="1">
    <citation type="journal article" date="2022" name="Hortic Res">
        <title>A haplotype resolved chromosomal level avocado genome allows analysis of novel avocado genes.</title>
        <authorList>
            <person name="Nath O."/>
            <person name="Fletcher S.J."/>
            <person name="Hayward A."/>
            <person name="Shaw L.M."/>
            <person name="Masouleh A.K."/>
            <person name="Furtado A."/>
            <person name="Henry R.J."/>
            <person name="Mitter N."/>
        </authorList>
    </citation>
    <scope>NUCLEOTIDE SEQUENCE [LARGE SCALE GENOMIC DNA]</scope>
    <source>
        <strain evidence="2">cv. Hass</strain>
    </source>
</reference>
<accession>A0ACC2M206</accession>